<dbReference type="PROSITE" id="PS50172">
    <property type="entry name" value="BRCT"/>
    <property type="match status" value="1"/>
</dbReference>
<dbReference type="EMBL" id="U02462">
    <property type="protein sequence ID" value="AAB12366.1"/>
    <property type="molecule type" value="Genomic_DNA"/>
</dbReference>
<protein>
    <submittedName>
        <fullName evidence="2">DNA ligase</fullName>
    </submittedName>
</protein>
<organism evidence="2">
    <name type="scientific">Dichelobacter nodosus</name>
    <name type="common">Bacteroides nodosus</name>
    <dbReference type="NCBI Taxonomy" id="870"/>
    <lineage>
        <taxon>Bacteria</taxon>
        <taxon>Pseudomonadati</taxon>
        <taxon>Pseudomonadota</taxon>
        <taxon>Gammaproteobacteria</taxon>
        <taxon>Cardiobacteriales</taxon>
        <taxon>Cardiobacteriaceae</taxon>
        <taxon>Dichelobacter</taxon>
    </lineage>
</organism>
<dbReference type="InterPro" id="IPR001357">
    <property type="entry name" value="BRCT_dom"/>
</dbReference>
<dbReference type="AlphaFoldDB" id="Q57489"/>
<reference evidence="2" key="1">
    <citation type="journal article" date="1995" name="Mol. Microbiol.">
        <title>A multiple site-specific DNA-inversion model for the control of Omp1 phase and antigenic variation in Dichelobacter nodosus.</title>
        <authorList>
            <person name="Moses E.K."/>
            <person name="Good R.T."/>
            <person name="Sinistaj M."/>
            <person name="Billington S.J."/>
            <person name="Langford C.J."/>
            <person name="Rood J.I."/>
        </authorList>
    </citation>
    <scope>NUCLEOTIDE SEQUENCE</scope>
</reference>
<feature type="non-terminal residue" evidence="2">
    <location>
        <position position="1"/>
    </location>
</feature>
<sequence>VAADIEHFFADEDNRAVIAAIVPAGVHWSTELPKKIIDAPLLGKTVVITGTLPSLSRAEAQKRLETLGAKVTSQVSRQTDFLLLGADAGSKLARAQAFSVRLLMKRSSNVVAALCQCGVMHNFNKTMRSGAIDKNHWRD</sequence>
<reference evidence="2" key="2">
    <citation type="journal article" date="1996" name="Gene">
        <title>Identification of a native Dichelobacter nodosus plasmid and implications for the evolution of the vap regions.</title>
        <authorList>
            <person name="Billington S.J."/>
            <person name="Sinistaj M."/>
            <person name="Cheetham B.F."/>
            <person name="Ayres A."/>
            <person name="Moses E.K."/>
            <person name="Katz M.E."/>
            <person name="Rood J.I."/>
        </authorList>
    </citation>
    <scope>NUCLEOTIDE SEQUENCE</scope>
</reference>
<accession>Q57489</accession>
<dbReference type="GO" id="GO:0016874">
    <property type="term" value="F:ligase activity"/>
    <property type="evidence" value="ECO:0007669"/>
    <property type="project" value="UniProtKB-KW"/>
</dbReference>
<dbReference type="SUPFAM" id="SSF52113">
    <property type="entry name" value="BRCT domain"/>
    <property type="match status" value="1"/>
</dbReference>
<proteinExistence type="predicted"/>
<gene>
    <name evidence="2" type="primary">ORFC</name>
</gene>
<feature type="domain" description="BRCT" evidence="1">
    <location>
        <begin position="36"/>
        <end position="111"/>
    </location>
</feature>
<name>Q57489_DICNO</name>
<evidence type="ECO:0000259" key="1">
    <source>
        <dbReference type="PROSITE" id="PS50172"/>
    </source>
</evidence>
<dbReference type="CDD" id="cd17748">
    <property type="entry name" value="BRCT_DNA_ligase_like"/>
    <property type="match status" value="1"/>
</dbReference>
<dbReference type="Pfam" id="PF00533">
    <property type="entry name" value="BRCT"/>
    <property type="match status" value="1"/>
</dbReference>
<dbReference type="InterPro" id="IPR036420">
    <property type="entry name" value="BRCT_dom_sf"/>
</dbReference>
<keyword evidence="2" id="KW-0436">Ligase</keyword>
<dbReference type="SMART" id="SM00292">
    <property type="entry name" value="BRCT"/>
    <property type="match status" value="1"/>
</dbReference>
<evidence type="ECO:0000313" key="2">
    <source>
        <dbReference type="EMBL" id="AAB12366.1"/>
    </source>
</evidence>
<dbReference type="Gene3D" id="3.40.50.10190">
    <property type="entry name" value="BRCT domain"/>
    <property type="match status" value="1"/>
</dbReference>